<dbReference type="FunFam" id="3.30.70.80:FF:000007">
    <property type="entry name" value="Organelle RRM domain-containing protein 1, chloroplastic"/>
    <property type="match status" value="1"/>
</dbReference>
<dbReference type="Gene3D" id="3.30.70.330">
    <property type="match status" value="1"/>
</dbReference>
<evidence type="ECO:0000256" key="1">
    <source>
        <dbReference type="ARBA" id="ARBA00022946"/>
    </source>
</evidence>
<comment type="caution">
    <text evidence="4">The sequence shown here is derived from an EMBL/GenBank/DDBJ whole genome shotgun (WGS) entry which is preliminary data.</text>
</comment>
<dbReference type="Gene3D" id="3.30.70.80">
    <property type="entry name" value="Peptidase S8 propeptide/proteinase inhibitor I9"/>
    <property type="match status" value="2"/>
</dbReference>
<dbReference type="SUPFAM" id="SSF54928">
    <property type="entry name" value="RNA-binding domain, RBD"/>
    <property type="match status" value="1"/>
</dbReference>
<sequence>MDLLSLPAGGFVAATTTSSPLTRFPPKPILVATKLAVSFSNKFAARRAVVVRTAISVRASFPSQAEATASGSFWSSTPRTRWMVVMERPPGGGSSKPEIIDYYVETLASVLGSEKEAQMCIYDASWRSQYGFCCDIDEESSRELARMPGVLSVRPDTKEGYGKKNYSYLNQLPADQVKTDGHTPRFSLSIGKNEHWLVRIEKPGVEVVTKAQMVDYYAQTLTKVLGNEKDAQVCIYHISWEKDFGFCCHIDEEYARELADVPGVLSVQPDMNFESENKNYHGKDPDLSETNEVQKIRTKRLFVTGLSFYTSEKTLRTAFEGFGELVEVKVIMDKISKRSKGYAFIEYTTEEAASAALKEMNGKIINGWMIVVDVARTNPPKYSRGLYIAKFSELLLMYHIRCPASEEIELGSAFANNS</sequence>
<dbReference type="InterPro" id="IPR037045">
    <property type="entry name" value="S8pro/Inhibitor_I9_sf"/>
</dbReference>
<proteinExistence type="predicted"/>
<keyword evidence="5" id="KW-1185">Reference proteome</keyword>
<name>A0AAV8QCG6_ENSVE</name>
<dbReference type="Pfam" id="PF21864">
    <property type="entry name" value="MORF_dom"/>
    <property type="match status" value="2"/>
</dbReference>
<dbReference type="InterPro" id="IPR039206">
    <property type="entry name" value="MORF/ORRM1/DAG-like"/>
</dbReference>
<dbReference type="EMBL" id="JAQQAF010000008">
    <property type="protein sequence ID" value="KAJ8466524.1"/>
    <property type="molecule type" value="Genomic_DNA"/>
</dbReference>
<dbReference type="PANTHER" id="PTHR31346">
    <property type="entry name" value="MULTIPLE ORGANELLAR RNA EDITING FACTOR 2, CHLOROPLASTIC-RELATED-RELATED"/>
    <property type="match status" value="1"/>
</dbReference>
<feature type="domain" description="RRM" evidence="3">
    <location>
        <begin position="299"/>
        <end position="377"/>
    </location>
</feature>
<keyword evidence="2" id="KW-0694">RNA-binding</keyword>
<dbReference type="Pfam" id="PF00076">
    <property type="entry name" value="RRM_1"/>
    <property type="match status" value="1"/>
</dbReference>
<evidence type="ECO:0000313" key="4">
    <source>
        <dbReference type="EMBL" id="KAJ8466524.1"/>
    </source>
</evidence>
<dbReference type="PANTHER" id="PTHR31346:SF11">
    <property type="entry name" value="ORGANELLE RRM DOMAIN-CONTAINING PROTEIN 1, CHLOROPLASTIC"/>
    <property type="match status" value="1"/>
</dbReference>
<organism evidence="4 5">
    <name type="scientific">Ensete ventricosum</name>
    <name type="common">Abyssinian banana</name>
    <name type="synonym">Musa ensete</name>
    <dbReference type="NCBI Taxonomy" id="4639"/>
    <lineage>
        <taxon>Eukaryota</taxon>
        <taxon>Viridiplantae</taxon>
        <taxon>Streptophyta</taxon>
        <taxon>Embryophyta</taxon>
        <taxon>Tracheophyta</taxon>
        <taxon>Spermatophyta</taxon>
        <taxon>Magnoliopsida</taxon>
        <taxon>Liliopsida</taxon>
        <taxon>Zingiberales</taxon>
        <taxon>Musaceae</taxon>
        <taxon>Ensete</taxon>
    </lineage>
</organism>
<evidence type="ECO:0000313" key="5">
    <source>
        <dbReference type="Proteomes" id="UP001222027"/>
    </source>
</evidence>
<dbReference type="GO" id="GO:0003723">
    <property type="term" value="F:RNA binding"/>
    <property type="evidence" value="ECO:0007669"/>
    <property type="project" value="UniProtKB-UniRule"/>
</dbReference>
<dbReference type="GO" id="GO:0016554">
    <property type="term" value="P:cytidine to uridine editing"/>
    <property type="evidence" value="ECO:0007669"/>
    <property type="project" value="InterPro"/>
</dbReference>
<dbReference type="AlphaFoldDB" id="A0AAV8QCG6"/>
<evidence type="ECO:0000259" key="3">
    <source>
        <dbReference type="PROSITE" id="PS50102"/>
    </source>
</evidence>
<dbReference type="Proteomes" id="UP001222027">
    <property type="component" value="Unassembled WGS sequence"/>
</dbReference>
<dbReference type="SMART" id="SM00360">
    <property type="entry name" value="RRM"/>
    <property type="match status" value="1"/>
</dbReference>
<dbReference type="GO" id="GO:0005739">
    <property type="term" value="C:mitochondrion"/>
    <property type="evidence" value="ECO:0007669"/>
    <property type="project" value="TreeGrafter"/>
</dbReference>
<keyword evidence="1" id="KW-0809">Transit peptide</keyword>
<accession>A0AAV8QCG6</accession>
<protein>
    <recommendedName>
        <fullName evidence="3">RRM domain-containing protein</fullName>
    </recommendedName>
</protein>
<evidence type="ECO:0000256" key="2">
    <source>
        <dbReference type="PROSITE-ProRule" id="PRU00176"/>
    </source>
</evidence>
<dbReference type="PROSITE" id="PS50102">
    <property type="entry name" value="RRM"/>
    <property type="match status" value="1"/>
</dbReference>
<gene>
    <name evidence="4" type="ORF">OPV22_029076</name>
</gene>
<dbReference type="GO" id="GO:0080156">
    <property type="term" value="P:mitochondrial mRNA modification"/>
    <property type="evidence" value="ECO:0007669"/>
    <property type="project" value="TreeGrafter"/>
</dbReference>
<dbReference type="InterPro" id="IPR035979">
    <property type="entry name" value="RBD_domain_sf"/>
</dbReference>
<dbReference type="InterPro" id="IPR054059">
    <property type="entry name" value="MORF/ORRM1/DAG-like_MORF"/>
</dbReference>
<reference evidence="4 5" key="1">
    <citation type="submission" date="2022-12" db="EMBL/GenBank/DDBJ databases">
        <title>Chromosome-scale assembly of the Ensete ventricosum genome.</title>
        <authorList>
            <person name="Dussert Y."/>
            <person name="Stocks J."/>
            <person name="Wendawek A."/>
            <person name="Woldeyes F."/>
            <person name="Nichols R.A."/>
            <person name="Borrell J.S."/>
        </authorList>
    </citation>
    <scope>NUCLEOTIDE SEQUENCE [LARGE SCALE GENOMIC DNA]</scope>
    <source>
        <strain evidence="5">cv. Maze</strain>
        <tissue evidence="4">Seeds</tissue>
    </source>
</reference>
<dbReference type="InterPro" id="IPR012677">
    <property type="entry name" value="Nucleotide-bd_a/b_plait_sf"/>
</dbReference>
<dbReference type="InterPro" id="IPR000504">
    <property type="entry name" value="RRM_dom"/>
</dbReference>